<evidence type="ECO:0000313" key="8">
    <source>
        <dbReference type="Proteomes" id="UP000291591"/>
    </source>
</evidence>
<evidence type="ECO:0000256" key="4">
    <source>
        <dbReference type="ARBA" id="ARBA00022729"/>
    </source>
</evidence>
<dbReference type="GO" id="GO:1901678">
    <property type="term" value="P:iron coordination entity transport"/>
    <property type="evidence" value="ECO:0007669"/>
    <property type="project" value="UniProtKB-ARBA"/>
</dbReference>
<dbReference type="AlphaFoldDB" id="A0A4V2FQL0"/>
<keyword evidence="8" id="KW-1185">Reference proteome</keyword>
<dbReference type="CDD" id="cd01146">
    <property type="entry name" value="FhuD"/>
    <property type="match status" value="1"/>
</dbReference>
<evidence type="ECO:0000256" key="2">
    <source>
        <dbReference type="ARBA" id="ARBA00008814"/>
    </source>
</evidence>
<dbReference type="PANTHER" id="PTHR30532">
    <property type="entry name" value="IRON III DICITRATE-BINDING PERIPLASMIC PROTEIN"/>
    <property type="match status" value="1"/>
</dbReference>
<dbReference type="PANTHER" id="PTHR30532:SF24">
    <property type="entry name" value="FERRIC ENTEROBACTIN-BINDING PERIPLASMIC PROTEIN FEPB"/>
    <property type="match status" value="1"/>
</dbReference>
<gene>
    <name evidence="7" type="ORF">EV383_1964</name>
</gene>
<evidence type="ECO:0000256" key="3">
    <source>
        <dbReference type="ARBA" id="ARBA00022448"/>
    </source>
</evidence>
<evidence type="ECO:0000256" key="1">
    <source>
        <dbReference type="ARBA" id="ARBA00004196"/>
    </source>
</evidence>
<accession>A0A4V2FQL0</accession>
<feature type="domain" description="Fe/B12 periplasmic-binding" evidence="6">
    <location>
        <begin position="60"/>
        <end position="333"/>
    </location>
</feature>
<comment type="subcellular location">
    <subcellularLocation>
        <location evidence="1">Cell envelope</location>
    </subcellularLocation>
</comment>
<organism evidence="7 8">
    <name type="scientific">Pseudonocardia sediminis</name>
    <dbReference type="NCBI Taxonomy" id="1397368"/>
    <lineage>
        <taxon>Bacteria</taxon>
        <taxon>Bacillati</taxon>
        <taxon>Actinomycetota</taxon>
        <taxon>Actinomycetes</taxon>
        <taxon>Pseudonocardiales</taxon>
        <taxon>Pseudonocardiaceae</taxon>
        <taxon>Pseudonocardia</taxon>
    </lineage>
</organism>
<comment type="similarity">
    <text evidence="2">Belongs to the bacterial solute-binding protein 8 family.</text>
</comment>
<feature type="chain" id="PRO_5039695970" evidence="5">
    <location>
        <begin position="26"/>
        <end position="356"/>
    </location>
</feature>
<sequence length="356" mass="36579">MIPRLLRLATAAAAVVALTVGCSSGGGTDAPAAQAPTGDTFPVTVAHKLGSTVIPAAPQRVVTVGLRDHDFVLALGVKPVGVAEWYPELKGGIGPWAREAMGPENPPVVATIDAVNIEAVAAQSPDLIISVYGAADKAVYDKLSQIAPTVAAPEGTEDYALSWQQELDQVGKALGRSAQARTLTADTERKLADAKAAHPEFAGKSAIYGGLGGEPGAYTSTDQRGRFLTSLGFRIPESVDKLATAEEAYFVGISKENYREFDTDVAVLIGDTADPAAAVRAEPLYGRLANVTQGRALFLDELNGAWSAALSYDSPLSLPYVVDGFVPALGAAADGNPATAVPAEPSLATANAANAG</sequence>
<protein>
    <submittedName>
        <fullName evidence="7">Iron complex transport system substrate-binding protein</fullName>
    </submittedName>
</protein>
<name>A0A4V2FQL0_PSEST</name>
<evidence type="ECO:0000256" key="5">
    <source>
        <dbReference type="SAM" id="SignalP"/>
    </source>
</evidence>
<keyword evidence="3" id="KW-0813">Transport</keyword>
<dbReference type="Pfam" id="PF01497">
    <property type="entry name" value="Peripla_BP_2"/>
    <property type="match status" value="1"/>
</dbReference>
<dbReference type="InterPro" id="IPR051313">
    <property type="entry name" value="Bact_iron-sidero_bind"/>
</dbReference>
<dbReference type="RefSeq" id="WP_165438292.1">
    <property type="nucleotide sequence ID" value="NZ_SHKL01000001.1"/>
</dbReference>
<reference evidence="7 8" key="1">
    <citation type="submission" date="2019-02" db="EMBL/GenBank/DDBJ databases">
        <title>Sequencing the genomes of 1000 actinobacteria strains.</title>
        <authorList>
            <person name="Klenk H.-P."/>
        </authorList>
    </citation>
    <scope>NUCLEOTIDE SEQUENCE [LARGE SCALE GENOMIC DNA]</scope>
    <source>
        <strain evidence="7 8">DSM 45779</strain>
    </source>
</reference>
<dbReference type="PROSITE" id="PS51257">
    <property type="entry name" value="PROKAR_LIPOPROTEIN"/>
    <property type="match status" value="1"/>
</dbReference>
<dbReference type="PROSITE" id="PS50983">
    <property type="entry name" value="FE_B12_PBP"/>
    <property type="match status" value="1"/>
</dbReference>
<proteinExistence type="inferred from homology"/>
<evidence type="ECO:0000259" key="6">
    <source>
        <dbReference type="PROSITE" id="PS50983"/>
    </source>
</evidence>
<feature type="signal peptide" evidence="5">
    <location>
        <begin position="1"/>
        <end position="25"/>
    </location>
</feature>
<dbReference type="GO" id="GO:0030288">
    <property type="term" value="C:outer membrane-bounded periplasmic space"/>
    <property type="evidence" value="ECO:0007669"/>
    <property type="project" value="TreeGrafter"/>
</dbReference>
<dbReference type="InterPro" id="IPR002491">
    <property type="entry name" value="ABC_transptr_periplasmic_BD"/>
</dbReference>
<dbReference type="Gene3D" id="3.40.50.1980">
    <property type="entry name" value="Nitrogenase molybdenum iron protein domain"/>
    <property type="match status" value="2"/>
</dbReference>
<comment type="caution">
    <text evidence="7">The sequence shown here is derived from an EMBL/GenBank/DDBJ whole genome shotgun (WGS) entry which is preliminary data.</text>
</comment>
<dbReference type="SUPFAM" id="SSF53807">
    <property type="entry name" value="Helical backbone' metal receptor"/>
    <property type="match status" value="1"/>
</dbReference>
<dbReference type="EMBL" id="SHKL01000001">
    <property type="protein sequence ID" value="RZT85100.1"/>
    <property type="molecule type" value="Genomic_DNA"/>
</dbReference>
<keyword evidence="4 5" id="KW-0732">Signal</keyword>
<evidence type="ECO:0000313" key="7">
    <source>
        <dbReference type="EMBL" id="RZT85100.1"/>
    </source>
</evidence>
<dbReference type="Proteomes" id="UP000291591">
    <property type="component" value="Unassembled WGS sequence"/>
</dbReference>